<dbReference type="Pfam" id="PF13358">
    <property type="entry name" value="DDE_3"/>
    <property type="match status" value="1"/>
</dbReference>
<evidence type="ECO:0000313" key="2">
    <source>
        <dbReference type="EMBL" id="OFV68583.1"/>
    </source>
</evidence>
<evidence type="ECO:0000259" key="1">
    <source>
        <dbReference type="Pfam" id="PF13358"/>
    </source>
</evidence>
<dbReference type="InterPro" id="IPR036397">
    <property type="entry name" value="RNaseH_sf"/>
</dbReference>
<sequence length="186" mass="21930">MLKKSLKKLDELDTDLKECIIGFLDETSPQLTSNTQRLWSFNKPAVKKNTTKMRANTFGFYAINGESVVDFKENSKKESVCEFLERIRERNPEKTIVIILDNFRSHWAKKTRRKARKLNIILVFLPPYSPDLNPIEQIWRIIKRVLSPLSIKTLHELKKVISKSFYELTQRISFAEKWIKKFLNIG</sequence>
<dbReference type="InterPro" id="IPR012337">
    <property type="entry name" value="RNaseH-like_sf"/>
</dbReference>
<dbReference type="Gene3D" id="3.30.420.10">
    <property type="entry name" value="Ribonuclease H-like superfamily/Ribonuclease H"/>
    <property type="match status" value="1"/>
</dbReference>
<name>A0A1F2PBF8_9EURY</name>
<comment type="caution">
    <text evidence="2">The sequence shown here is derived from an EMBL/GenBank/DDBJ whole genome shotgun (WGS) entry which is preliminary data.</text>
</comment>
<keyword evidence="4" id="KW-1185">Reference proteome</keyword>
<dbReference type="EMBL" id="LYOS01000001">
    <property type="protein sequence ID" value="OFV68584.1"/>
    <property type="molecule type" value="Genomic_DNA"/>
</dbReference>
<dbReference type="Proteomes" id="UP000186940">
    <property type="component" value="Unassembled WGS sequence"/>
</dbReference>
<accession>A0A1F2PBF8</accession>
<organism evidence="2 4">
    <name type="scientific">Candidatus Syntropharchaeum caldarium</name>
    <dbReference type="NCBI Taxonomy" id="1838285"/>
    <lineage>
        <taxon>Archaea</taxon>
        <taxon>Methanobacteriati</taxon>
        <taxon>Methanobacteriota</taxon>
        <taxon>Stenosarchaea group</taxon>
        <taxon>Methanomicrobia</taxon>
        <taxon>Methanosarcinales</taxon>
        <taxon>ANME-2 cluster</taxon>
        <taxon>Candidatus Syntropharchaeum</taxon>
    </lineage>
</organism>
<dbReference type="InterPro" id="IPR038717">
    <property type="entry name" value="Tc1-like_DDE_dom"/>
</dbReference>
<dbReference type="PANTHER" id="PTHR46564">
    <property type="entry name" value="TRANSPOSASE"/>
    <property type="match status" value="1"/>
</dbReference>
<gene>
    <name evidence="2" type="ORF">SCAL_000259</name>
    <name evidence="3" type="ORF">SCAL_000260</name>
</gene>
<dbReference type="InterPro" id="IPR047655">
    <property type="entry name" value="Transpos_IS630-like"/>
</dbReference>
<dbReference type="SUPFAM" id="SSF53098">
    <property type="entry name" value="Ribonuclease H-like"/>
    <property type="match status" value="1"/>
</dbReference>
<dbReference type="GO" id="GO:0003676">
    <property type="term" value="F:nucleic acid binding"/>
    <property type="evidence" value="ECO:0007669"/>
    <property type="project" value="InterPro"/>
</dbReference>
<dbReference type="AlphaFoldDB" id="A0A1F2PBF8"/>
<feature type="domain" description="Tc1-like transposase DDE" evidence="1">
    <location>
        <begin position="23"/>
        <end position="158"/>
    </location>
</feature>
<dbReference type="NCBIfam" id="NF033545">
    <property type="entry name" value="transpos_IS630"/>
    <property type="match status" value="1"/>
</dbReference>
<evidence type="ECO:0000313" key="4">
    <source>
        <dbReference type="Proteomes" id="UP000186940"/>
    </source>
</evidence>
<dbReference type="EMBL" id="LYOS01000001">
    <property type="protein sequence ID" value="OFV68583.1"/>
    <property type="molecule type" value="Genomic_DNA"/>
</dbReference>
<dbReference type="PANTHER" id="PTHR46564:SF1">
    <property type="entry name" value="TRANSPOSASE"/>
    <property type="match status" value="1"/>
</dbReference>
<protein>
    <submittedName>
        <fullName evidence="2">Transposase (ISH16)</fullName>
    </submittedName>
</protein>
<proteinExistence type="predicted"/>
<reference evidence="2 4" key="1">
    <citation type="submission" date="2016-05" db="EMBL/GenBank/DDBJ databases">
        <title>Microbial consortia oxidize butane by reversing methanogenesis.</title>
        <authorList>
            <person name="Laso-Perez R."/>
            <person name="Richter M."/>
            <person name="Wegener G."/>
            <person name="Musat F."/>
        </authorList>
    </citation>
    <scope>NUCLEOTIDE SEQUENCE [LARGE SCALE GENOMIC DNA]</scope>
    <source>
        <strain evidence="2">BOX2</strain>
    </source>
</reference>
<evidence type="ECO:0000313" key="3">
    <source>
        <dbReference type="EMBL" id="OFV68584.1"/>
    </source>
</evidence>
<dbReference type="STRING" id="1838285.SCAL_000259"/>